<dbReference type="Proteomes" id="UP000031829">
    <property type="component" value="Chromosome"/>
</dbReference>
<evidence type="ECO:0000313" key="2">
    <source>
        <dbReference type="Proteomes" id="UP000031829"/>
    </source>
</evidence>
<gene>
    <name evidence="1" type="ORF">BG04_3927</name>
</gene>
<dbReference type="RefSeq" id="WP_034653157.1">
    <property type="nucleotide sequence ID" value="NZ_BCVB01000002.1"/>
</dbReference>
<accession>A0A0B6ANB7</accession>
<proteinExistence type="predicted"/>
<sequence length="96" mass="10405">MAIGIALTVLVLGLMFASGLSQGKLAKRKYIVWGTTIILIITPFFSWVVSILFGINQGDGFAAVGLMMLLLPLFFLIGVVTLLIGIFKKDNMNKSI</sequence>
<name>A0A0B6ANB7_PRIM2</name>
<dbReference type="EMBL" id="CP009920">
    <property type="protein sequence ID" value="AJI21329.1"/>
    <property type="molecule type" value="Genomic_DNA"/>
</dbReference>
<dbReference type="HOGENOM" id="CLU_2437297_0_0_9"/>
<dbReference type="KEGG" id="bmeg:BG04_3927"/>
<protein>
    <submittedName>
        <fullName evidence="1">Putative membrane protein</fullName>
    </submittedName>
</protein>
<organism evidence="1 2">
    <name type="scientific">Priestia megaterium (strain ATCC 14581 / DSM 32 / CCUG 1817 / JCM 2506 / NBRC 15308 / NCIMB 9376 / NCTC 10342 / NRRL B-14308 / VKM B-512 / Ford 19)</name>
    <name type="common">Bacillus megaterium</name>
    <dbReference type="NCBI Taxonomy" id="1348623"/>
    <lineage>
        <taxon>Bacteria</taxon>
        <taxon>Bacillati</taxon>
        <taxon>Bacillota</taxon>
        <taxon>Bacilli</taxon>
        <taxon>Bacillales</taxon>
        <taxon>Bacillaceae</taxon>
        <taxon>Priestia</taxon>
    </lineage>
</organism>
<evidence type="ECO:0000313" key="1">
    <source>
        <dbReference type="EMBL" id="AJI21329.1"/>
    </source>
</evidence>
<dbReference type="AlphaFoldDB" id="A0A0B6ANB7"/>
<dbReference type="GeneID" id="93641965"/>
<reference evidence="1 2" key="1">
    <citation type="journal article" date="2015" name="Genome Announc.">
        <title>Complete genome sequences for 35 biothreat assay-relevant bacillus species.</title>
        <authorList>
            <person name="Johnson S.L."/>
            <person name="Daligault H.E."/>
            <person name="Davenport K.W."/>
            <person name="Jaissle J."/>
            <person name="Frey K.G."/>
            <person name="Ladner J.T."/>
            <person name="Broomall S.M."/>
            <person name="Bishop-Lilly K.A."/>
            <person name="Bruce D.C."/>
            <person name="Gibbons H.S."/>
            <person name="Coyne S.R."/>
            <person name="Lo C.C."/>
            <person name="Meincke L."/>
            <person name="Munk A.C."/>
            <person name="Koroleva G.I."/>
            <person name="Rosenzweig C.N."/>
            <person name="Palacios G.F."/>
            <person name="Redden C.L."/>
            <person name="Minogue T.D."/>
            <person name="Chain P.S."/>
        </authorList>
    </citation>
    <scope>NUCLEOTIDE SEQUENCE [LARGE SCALE GENOMIC DNA]</scope>
    <source>
        <strain evidence="2">ATCC 14581 / DSM 32 / JCM 2506 / NBRC 15308 / NCIMB 9376 / NCTC 10342 / NRRL B-14308 / VKM B-512</strain>
    </source>
</reference>